<sequence length="85" mass="9224">MFRVTILAAFAIAIACLPASAQDKAKDWCTNAHMQKMQSTIGKMTDAAKKKEAKSHLAMSKAAMKAKDMDGCVKHMEQAHQAMGL</sequence>
<accession>N0BF59</accession>
<dbReference type="EMBL" id="CP005587">
    <property type="protein sequence ID" value="AGK58760.1"/>
    <property type="molecule type" value="Genomic_DNA"/>
</dbReference>
<reference evidence="2 3" key="1">
    <citation type="journal article" date="2013" name="Genome Announc.">
        <title>Genome sequences for three denitrifying bacterial strains isolated from a uranium- and nitrate-contaminated subsurface environment.</title>
        <authorList>
            <person name="Venkatramanan R."/>
            <person name="Prakash O."/>
            <person name="Woyke T."/>
            <person name="Chain P."/>
            <person name="Goodwin L.A."/>
            <person name="Watson D."/>
            <person name="Brooks S."/>
            <person name="Kostka J.E."/>
            <person name="Green S.J."/>
        </authorList>
    </citation>
    <scope>NUCLEOTIDE SEQUENCE [LARGE SCALE GENOMIC DNA]</scope>
    <source>
        <strain evidence="2 3">1NES1</strain>
    </source>
</reference>
<dbReference type="OrthoDB" id="7933890at2"/>
<dbReference type="PROSITE" id="PS51257">
    <property type="entry name" value="PROKAR_LIPOPROTEIN"/>
    <property type="match status" value="1"/>
</dbReference>
<dbReference type="AlphaFoldDB" id="N0BF59"/>
<evidence type="ECO:0000313" key="3">
    <source>
        <dbReference type="Proteomes" id="UP000005952"/>
    </source>
</evidence>
<dbReference type="KEGG" id="hdt:HYPDE_35443"/>
<feature type="signal peptide" evidence="1">
    <location>
        <begin position="1"/>
        <end position="21"/>
    </location>
</feature>
<dbReference type="HOGENOM" id="CLU_2508228_0_0_5"/>
<organism evidence="2 3">
    <name type="scientific">Hyphomicrobium denitrificans 1NES1</name>
    <dbReference type="NCBI Taxonomy" id="670307"/>
    <lineage>
        <taxon>Bacteria</taxon>
        <taxon>Pseudomonadati</taxon>
        <taxon>Pseudomonadota</taxon>
        <taxon>Alphaproteobacteria</taxon>
        <taxon>Hyphomicrobiales</taxon>
        <taxon>Hyphomicrobiaceae</taxon>
        <taxon>Hyphomicrobium</taxon>
    </lineage>
</organism>
<protein>
    <submittedName>
        <fullName evidence="2">Uncharacterized protein</fullName>
    </submittedName>
</protein>
<feature type="chain" id="PRO_5004106009" evidence="1">
    <location>
        <begin position="22"/>
        <end position="85"/>
    </location>
</feature>
<keyword evidence="3" id="KW-1185">Reference proteome</keyword>
<proteinExistence type="predicted"/>
<evidence type="ECO:0000256" key="1">
    <source>
        <dbReference type="SAM" id="SignalP"/>
    </source>
</evidence>
<dbReference type="Proteomes" id="UP000005952">
    <property type="component" value="Chromosome"/>
</dbReference>
<name>N0BF59_9HYPH</name>
<gene>
    <name evidence="2" type="ORF">HYPDE_35443</name>
</gene>
<keyword evidence="1" id="KW-0732">Signal</keyword>
<evidence type="ECO:0000313" key="2">
    <source>
        <dbReference type="EMBL" id="AGK58760.1"/>
    </source>
</evidence>
<dbReference type="RefSeq" id="WP_015598779.1">
    <property type="nucleotide sequence ID" value="NC_021172.1"/>
</dbReference>